<sequence length="65" mass="6974">MQFFNSLILSVTIFAAAVAASPAFGPCKPLLQSCSVNAECCADLCVAGELGQKILSSRDYKFRDR</sequence>
<evidence type="ECO:0000313" key="3">
    <source>
        <dbReference type="Proteomes" id="UP000308652"/>
    </source>
</evidence>
<protein>
    <submittedName>
        <fullName evidence="2">Uncharacterized protein</fullName>
    </submittedName>
</protein>
<dbReference type="Proteomes" id="UP000308652">
    <property type="component" value="Unassembled WGS sequence"/>
</dbReference>
<name>A0A5C3LHZ3_9AGAR</name>
<proteinExistence type="predicted"/>
<keyword evidence="1" id="KW-0732">Signal</keyword>
<organism evidence="2 3">
    <name type="scientific">Crucibulum laeve</name>
    <dbReference type="NCBI Taxonomy" id="68775"/>
    <lineage>
        <taxon>Eukaryota</taxon>
        <taxon>Fungi</taxon>
        <taxon>Dikarya</taxon>
        <taxon>Basidiomycota</taxon>
        <taxon>Agaricomycotina</taxon>
        <taxon>Agaricomycetes</taxon>
        <taxon>Agaricomycetidae</taxon>
        <taxon>Agaricales</taxon>
        <taxon>Agaricineae</taxon>
        <taxon>Nidulariaceae</taxon>
        <taxon>Crucibulum</taxon>
    </lineage>
</organism>
<evidence type="ECO:0000313" key="2">
    <source>
        <dbReference type="EMBL" id="TFK32438.1"/>
    </source>
</evidence>
<gene>
    <name evidence="2" type="ORF">BDQ12DRAFT_728682</name>
</gene>
<feature type="signal peptide" evidence="1">
    <location>
        <begin position="1"/>
        <end position="19"/>
    </location>
</feature>
<reference evidence="2 3" key="1">
    <citation type="journal article" date="2019" name="Nat. Ecol. Evol.">
        <title>Megaphylogeny resolves global patterns of mushroom evolution.</title>
        <authorList>
            <person name="Varga T."/>
            <person name="Krizsan K."/>
            <person name="Foldi C."/>
            <person name="Dima B."/>
            <person name="Sanchez-Garcia M."/>
            <person name="Sanchez-Ramirez S."/>
            <person name="Szollosi G.J."/>
            <person name="Szarkandi J.G."/>
            <person name="Papp V."/>
            <person name="Albert L."/>
            <person name="Andreopoulos W."/>
            <person name="Angelini C."/>
            <person name="Antonin V."/>
            <person name="Barry K.W."/>
            <person name="Bougher N.L."/>
            <person name="Buchanan P."/>
            <person name="Buyck B."/>
            <person name="Bense V."/>
            <person name="Catcheside P."/>
            <person name="Chovatia M."/>
            <person name="Cooper J."/>
            <person name="Damon W."/>
            <person name="Desjardin D."/>
            <person name="Finy P."/>
            <person name="Geml J."/>
            <person name="Haridas S."/>
            <person name="Hughes K."/>
            <person name="Justo A."/>
            <person name="Karasinski D."/>
            <person name="Kautmanova I."/>
            <person name="Kiss B."/>
            <person name="Kocsube S."/>
            <person name="Kotiranta H."/>
            <person name="LaButti K.M."/>
            <person name="Lechner B.E."/>
            <person name="Liimatainen K."/>
            <person name="Lipzen A."/>
            <person name="Lukacs Z."/>
            <person name="Mihaltcheva S."/>
            <person name="Morgado L.N."/>
            <person name="Niskanen T."/>
            <person name="Noordeloos M.E."/>
            <person name="Ohm R.A."/>
            <person name="Ortiz-Santana B."/>
            <person name="Ovrebo C."/>
            <person name="Racz N."/>
            <person name="Riley R."/>
            <person name="Savchenko A."/>
            <person name="Shiryaev A."/>
            <person name="Soop K."/>
            <person name="Spirin V."/>
            <person name="Szebenyi C."/>
            <person name="Tomsovsky M."/>
            <person name="Tulloss R.E."/>
            <person name="Uehling J."/>
            <person name="Grigoriev I.V."/>
            <person name="Vagvolgyi C."/>
            <person name="Papp T."/>
            <person name="Martin F.M."/>
            <person name="Miettinen O."/>
            <person name="Hibbett D.S."/>
            <person name="Nagy L.G."/>
        </authorList>
    </citation>
    <scope>NUCLEOTIDE SEQUENCE [LARGE SCALE GENOMIC DNA]</scope>
    <source>
        <strain evidence="2 3">CBS 166.37</strain>
    </source>
</reference>
<accession>A0A5C3LHZ3</accession>
<evidence type="ECO:0000256" key="1">
    <source>
        <dbReference type="SAM" id="SignalP"/>
    </source>
</evidence>
<dbReference type="AlphaFoldDB" id="A0A5C3LHZ3"/>
<dbReference type="EMBL" id="ML213675">
    <property type="protein sequence ID" value="TFK32438.1"/>
    <property type="molecule type" value="Genomic_DNA"/>
</dbReference>
<dbReference type="OrthoDB" id="3167181at2759"/>
<keyword evidence="3" id="KW-1185">Reference proteome</keyword>
<feature type="chain" id="PRO_5022849270" evidence="1">
    <location>
        <begin position="20"/>
        <end position="65"/>
    </location>
</feature>